<feature type="domain" description="Phospholipid/glycerol acyltransferase" evidence="7">
    <location>
        <begin position="456"/>
        <end position="566"/>
    </location>
</feature>
<comment type="caution">
    <text evidence="8">The sequence shown here is derived from an EMBL/GenBank/DDBJ whole genome shotgun (WGS) entry which is preliminary data.</text>
</comment>
<proteinExistence type="inferred from homology"/>
<organism evidence="8 9">
    <name type="scientific">Methylobacterium organophilum</name>
    <dbReference type="NCBI Taxonomy" id="410"/>
    <lineage>
        <taxon>Bacteria</taxon>
        <taxon>Pseudomonadati</taxon>
        <taxon>Pseudomonadota</taxon>
        <taxon>Alphaproteobacteria</taxon>
        <taxon>Hyphomicrobiales</taxon>
        <taxon>Methylobacteriaceae</taxon>
        <taxon>Methylobacterium</taxon>
    </lineage>
</organism>
<dbReference type="Pfam" id="PF00501">
    <property type="entry name" value="AMP-binding"/>
    <property type="match status" value="1"/>
</dbReference>
<sequence length="1138" mass="120331">MFRTLMTTRRFAPLFWCQFFSAFNDNFLKNALALLILFRVGQGGEPGQGGILVTLASAVFVGPFFILSGLGGELADRYDKAVLAKRLKFAEIFAALLSVLGFWLQSVPLLFAALGLFGIIAALFGPIKYGILPDHLKREELTAGNALVEAATFLAILLGTITAGLAMAAGGHALGLGAGLMGMAVLCWLAARAIPKTGEGAPDLKVDPNIARSTVALLRDLRADTRLWRGSVIVSWFWLVGIVVLSLLPVLVRSALNGSEIVATTLLAVFSVGIALGSGLASWLASGRIVLLPTPVGAVLMGLFGLDLAWTIAHLPPPAGTPIGAWDFLGSATGLRIALDFAGLAISGGLYVVPSFAAVQAWTPKEKRARVIGAVNVMTAAFMVGGTLALAVLQALGLTMAQLLALVAVLNLVAGAIILKTLPTSPFRDFLSILFRAFYRLEVKGLENVDKAGPNAIVALNHVSFLDAPLALSLLDKEPVFAIDHGIAQRWWVKPFLRVTKAMPLDPTRPLATRTLINAVKSGETLIIFPEGRLTVTGSLMKVYDGAGLIADKSGAMVVPVKIDGLEKTAFSRLSRAQVRRRWWPKVTVTVLPPVALSVDPALKGKTRRRAAGAALYDVMSDLVFHTAAIDRSVFSALIGAGADHGWRRNALEDPVTGKLSYARLVMGANILGRKLMPLAPVGRPVGLMLPNANGAAVAFFALSSAGRVPAMINFSAGPANVLSACRAAEVDTVITSRAFIEKGRLGPLVEAIGTAVKLVYLEDVRATVGTGDKIRGLLSPRRPLVKRTGEDPAAILFTSGSEGTPKGVVLAHRSMLANVAQVAARIDFGTTDKVFNVLPVFHAFGLTAGLVLPLVSGVPVYLYPSPLHYRIVPELVYGSNATVLFGTDTFLTGYARMAHAYDLRSLRYVVAGAEAVKAATRKTWAEKFGLRILEGYGVTECGPVVALNTPMFNRFGTVGRLLPGMEHRLEPVPGIEEGGRLAVKGPNVMLGYLRAENPGLLEPPKDGWHDTGDIVAIDAEGFVTIKGRAKRFAKIAGEMVSLAGVEALAAELWPDAPSAVAAVPDARKGERLILFTEAKGATRAGYQSFAKGRGATEIAIPAEVVVLDKLPMLGTGKVDQVGVTKLAKERAATAEAA</sequence>
<reference evidence="8" key="2">
    <citation type="submission" date="2021-08" db="EMBL/GenBank/DDBJ databases">
        <authorList>
            <person name="Tani A."/>
            <person name="Ola A."/>
            <person name="Ogura Y."/>
            <person name="Katsura K."/>
            <person name="Hayashi T."/>
        </authorList>
    </citation>
    <scope>NUCLEOTIDE SEQUENCE</scope>
    <source>
        <strain evidence="8">NBRC 15689</strain>
    </source>
</reference>
<feature type="transmembrane region" description="Helical" evidence="6">
    <location>
        <begin position="371"/>
        <end position="393"/>
    </location>
</feature>
<evidence type="ECO:0000313" key="9">
    <source>
        <dbReference type="Proteomes" id="UP001055156"/>
    </source>
</evidence>
<evidence type="ECO:0000256" key="6">
    <source>
        <dbReference type="SAM" id="Phobius"/>
    </source>
</evidence>
<dbReference type="SUPFAM" id="SSF56801">
    <property type="entry name" value="Acetyl-CoA synthetase-like"/>
    <property type="match status" value="1"/>
</dbReference>
<dbReference type="Gene3D" id="3.40.50.12780">
    <property type="entry name" value="N-terminal domain of ligase-like"/>
    <property type="match status" value="1"/>
</dbReference>
<dbReference type="PANTHER" id="PTHR43201">
    <property type="entry name" value="ACYL-COA SYNTHETASE"/>
    <property type="match status" value="1"/>
</dbReference>
<evidence type="ECO:0000256" key="3">
    <source>
        <dbReference type="ARBA" id="ARBA00022692"/>
    </source>
</evidence>
<feature type="transmembrane region" description="Helical" evidence="6">
    <location>
        <begin position="53"/>
        <end position="75"/>
    </location>
</feature>
<keyword evidence="2" id="KW-0436">Ligase</keyword>
<protein>
    <submittedName>
        <fullName evidence="8">Bifunctional protein Aas</fullName>
    </submittedName>
</protein>
<dbReference type="Proteomes" id="UP001055156">
    <property type="component" value="Unassembled WGS sequence"/>
</dbReference>
<dbReference type="InterPro" id="IPR000873">
    <property type="entry name" value="AMP-dep_synth/lig_dom"/>
</dbReference>
<dbReference type="InterPro" id="IPR042099">
    <property type="entry name" value="ANL_N_sf"/>
</dbReference>
<feature type="transmembrane region" description="Helical" evidence="6">
    <location>
        <begin position="110"/>
        <end position="131"/>
    </location>
</feature>
<comment type="similarity">
    <text evidence="1">Belongs to the ATP-dependent AMP-binding enzyme family.</text>
</comment>
<dbReference type="Gene3D" id="3.30.300.30">
    <property type="match status" value="1"/>
</dbReference>
<dbReference type="InterPro" id="IPR020845">
    <property type="entry name" value="AMP-binding_CS"/>
</dbReference>
<dbReference type="PANTHER" id="PTHR43201:SF5">
    <property type="entry name" value="MEDIUM-CHAIN ACYL-COA LIGASE ACSF2, MITOCHONDRIAL"/>
    <property type="match status" value="1"/>
</dbReference>
<dbReference type="CDD" id="cd06173">
    <property type="entry name" value="MFS_MefA_like"/>
    <property type="match status" value="1"/>
</dbReference>
<dbReference type="SUPFAM" id="SSF69593">
    <property type="entry name" value="Glycerol-3-phosphate (1)-acyltransferase"/>
    <property type="match status" value="1"/>
</dbReference>
<feature type="transmembrane region" description="Helical" evidence="6">
    <location>
        <begin position="227"/>
        <end position="249"/>
    </location>
</feature>
<keyword evidence="4 6" id="KW-1133">Transmembrane helix</keyword>
<dbReference type="InterPro" id="IPR036259">
    <property type="entry name" value="MFS_trans_sf"/>
</dbReference>
<reference evidence="8" key="1">
    <citation type="journal article" date="2021" name="Front. Microbiol.">
        <title>Comprehensive Comparative Genomics and Phenotyping of Methylobacterium Species.</title>
        <authorList>
            <person name="Alessa O."/>
            <person name="Ogura Y."/>
            <person name="Fujitani Y."/>
            <person name="Takami H."/>
            <person name="Hayashi T."/>
            <person name="Sahin N."/>
            <person name="Tani A."/>
        </authorList>
    </citation>
    <scope>NUCLEOTIDE SEQUENCE</scope>
    <source>
        <strain evidence="8">NBRC 15689</strain>
    </source>
</reference>
<dbReference type="RefSeq" id="WP_238309513.1">
    <property type="nucleotide sequence ID" value="NZ_BPQV01000001.1"/>
</dbReference>
<dbReference type="NCBIfam" id="NF005291">
    <property type="entry name" value="PRK06814.1"/>
    <property type="match status" value="1"/>
</dbReference>
<evidence type="ECO:0000313" key="8">
    <source>
        <dbReference type="EMBL" id="GJE25578.1"/>
    </source>
</evidence>
<dbReference type="EMBL" id="BPQV01000001">
    <property type="protein sequence ID" value="GJE25578.1"/>
    <property type="molecule type" value="Genomic_DNA"/>
</dbReference>
<evidence type="ECO:0000259" key="7">
    <source>
        <dbReference type="SMART" id="SM00563"/>
    </source>
</evidence>
<feature type="transmembrane region" description="Helical" evidence="6">
    <location>
        <begin position="173"/>
        <end position="191"/>
    </location>
</feature>
<feature type="transmembrane region" description="Helical" evidence="6">
    <location>
        <begin position="143"/>
        <end position="167"/>
    </location>
</feature>
<dbReference type="InterPro" id="IPR002123">
    <property type="entry name" value="Plipid/glycerol_acylTrfase"/>
</dbReference>
<accession>A0ABQ4T1U3</accession>
<feature type="transmembrane region" description="Helical" evidence="6">
    <location>
        <begin position="261"/>
        <end position="284"/>
    </location>
</feature>
<evidence type="ECO:0000256" key="1">
    <source>
        <dbReference type="ARBA" id="ARBA00006432"/>
    </source>
</evidence>
<gene>
    <name evidence="8" type="primary">aas</name>
    <name evidence="8" type="ORF">LKMONMHP_0416</name>
</gene>
<dbReference type="CDD" id="cd07989">
    <property type="entry name" value="LPLAT_AGPAT-like"/>
    <property type="match status" value="1"/>
</dbReference>
<dbReference type="SMART" id="SM00563">
    <property type="entry name" value="PlsC"/>
    <property type="match status" value="1"/>
</dbReference>
<feature type="transmembrane region" description="Helical" evidence="6">
    <location>
        <begin position="399"/>
        <end position="419"/>
    </location>
</feature>
<name>A0ABQ4T1U3_METOR</name>
<dbReference type="Gene3D" id="1.20.1250.20">
    <property type="entry name" value="MFS general substrate transporter like domains"/>
    <property type="match status" value="1"/>
</dbReference>
<dbReference type="Pfam" id="PF07690">
    <property type="entry name" value="MFS_1"/>
    <property type="match status" value="1"/>
</dbReference>
<feature type="transmembrane region" description="Helical" evidence="6">
    <location>
        <begin position="335"/>
        <end position="359"/>
    </location>
</feature>
<dbReference type="PROSITE" id="PS00455">
    <property type="entry name" value="AMP_BINDING"/>
    <property type="match status" value="1"/>
</dbReference>
<evidence type="ECO:0000256" key="4">
    <source>
        <dbReference type="ARBA" id="ARBA00022989"/>
    </source>
</evidence>
<feature type="transmembrane region" description="Helical" evidence="6">
    <location>
        <begin position="87"/>
        <end position="104"/>
    </location>
</feature>
<keyword evidence="5 6" id="KW-0472">Membrane</keyword>
<dbReference type="Pfam" id="PF01553">
    <property type="entry name" value="Acyltransferase"/>
    <property type="match status" value="1"/>
</dbReference>
<keyword evidence="9" id="KW-1185">Reference proteome</keyword>
<dbReference type="InterPro" id="IPR045851">
    <property type="entry name" value="AMP-bd_C_sf"/>
</dbReference>
<dbReference type="SUPFAM" id="SSF103473">
    <property type="entry name" value="MFS general substrate transporter"/>
    <property type="match status" value="1"/>
</dbReference>
<feature type="transmembrane region" description="Helical" evidence="6">
    <location>
        <begin position="296"/>
        <end position="315"/>
    </location>
</feature>
<evidence type="ECO:0000256" key="2">
    <source>
        <dbReference type="ARBA" id="ARBA00022598"/>
    </source>
</evidence>
<keyword evidence="3 6" id="KW-0812">Transmembrane</keyword>
<feature type="transmembrane region" description="Helical" evidence="6">
    <location>
        <begin position="835"/>
        <end position="856"/>
    </location>
</feature>
<evidence type="ECO:0000256" key="5">
    <source>
        <dbReference type="ARBA" id="ARBA00023136"/>
    </source>
</evidence>
<dbReference type="InterPro" id="IPR011701">
    <property type="entry name" value="MFS"/>
</dbReference>